<feature type="region of interest" description="Disordered" evidence="2">
    <location>
        <begin position="218"/>
        <end position="266"/>
    </location>
</feature>
<feature type="region of interest" description="Disordered" evidence="2">
    <location>
        <begin position="1"/>
        <end position="43"/>
    </location>
</feature>
<dbReference type="PANTHER" id="PTHR22045">
    <property type="entry name" value="PROLINE AND SERINE-RICH PROTEIN 3"/>
    <property type="match status" value="1"/>
</dbReference>
<reference evidence="4" key="1">
    <citation type="submission" date="2025-08" db="UniProtKB">
        <authorList>
            <consortium name="RefSeq"/>
        </authorList>
    </citation>
    <scope>IDENTIFICATION</scope>
    <source>
        <strain evidence="4">Nigerian</strain>
        <tissue evidence="4">Liver and blood</tissue>
    </source>
</reference>
<dbReference type="OMA" id="SPPGFFW"/>
<dbReference type="KEGG" id="xtr:100494135"/>
<evidence type="ECO:0000256" key="1">
    <source>
        <dbReference type="SAM" id="Coils"/>
    </source>
</evidence>
<evidence type="ECO:0000313" key="3">
    <source>
        <dbReference type="Proteomes" id="UP000008143"/>
    </source>
</evidence>
<feature type="region of interest" description="Disordered" evidence="2">
    <location>
        <begin position="55"/>
        <end position="146"/>
    </location>
</feature>
<feature type="compositionally biased region" description="Basic and acidic residues" evidence="2">
    <location>
        <begin position="124"/>
        <end position="139"/>
    </location>
</feature>
<dbReference type="AGR" id="Xenbase:XB-GENE-29099307"/>
<dbReference type="OrthoDB" id="10043502at2759"/>
<dbReference type="RefSeq" id="XP_031761557.1">
    <property type="nucleotide sequence ID" value="XM_031905697.1"/>
</dbReference>
<dbReference type="Proteomes" id="UP000008143">
    <property type="component" value="Chromosome 7"/>
</dbReference>
<feature type="region of interest" description="Disordered" evidence="2">
    <location>
        <begin position="174"/>
        <end position="194"/>
    </location>
</feature>
<accession>A0A8J1JUK2</accession>
<dbReference type="CTD" id="148137"/>
<feature type="compositionally biased region" description="Low complexity" evidence="2">
    <location>
        <begin position="218"/>
        <end position="246"/>
    </location>
</feature>
<sequence length="593" mass="65388">MRMSSSEPVFSNQGNPFPSPVRDRTHYRPSKVKALSEDQKHTVLSPSRLCSLCDALSPPDHSFLGGTQRLGSGAPESDSSGPFDESWPSTEGSSSKTPERDERQTGPVPYGTDPSSQDSVIARYLERFRSGRPTSRLERSPPSLGMKDFWWLQTSPDSPDEVRKHSVTGATASSRFSLHNLEMSPPHQDVSLSESKLYSDQVDILSLQEKAGKLIVRSESSLSSAGAVSSEGIGSSPSSNMSSSGSDQYKTRVSVPAQPVPSTERRVPALAPSALGRFAALAPEEDILYQWRLRRKMEQAREGTLAPPTQRRTTSPPVRIPRQVLPTMDYTISEHYRESQKVTAAPSDAISDGQNCIPSSCLGKVPIASPSLSIQTCSVPPHLHLQCDILPVHSHLSSSCITHRQEMERIKPDQAQPPPPLESHDQAKYHQKQLPTKEPKKMSLPQQDLKGAEQKESQRALRKKEKQKQGLVERKVTKSSELAPSQPSIHHTVGEVISERLFSPSPSPQPKAGKKKEKQAPPLSPPSNQLQPLEIAAQLLEDAEDSDGTEFEDDPLLHVLREQREALRRRLRAVDERLSELEAEDRADPSPLP</sequence>
<organism evidence="3 4">
    <name type="scientific">Xenopus tropicalis</name>
    <name type="common">Western clawed frog</name>
    <name type="synonym">Silurana tropicalis</name>
    <dbReference type="NCBI Taxonomy" id="8364"/>
    <lineage>
        <taxon>Eukaryota</taxon>
        <taxon>Metazoa</taxon>
        <taxon>Chordata</taxon>
        <taxon>Craniata</taxon>
        <taxon>Vertebrata</taxon>
        <taxon>Euteleostomi</taxon>
        <taxon>Amphibia</taxon>
        <taxon>Batrachia</taxon>
        <taxon>Anura</taxon>
        <taxon>Pipoidea</taxon>
        <taxon>Pipidae</taxon>
        <taxon>Xenopodinae</taxon>
        <taxon>Xenopus</taxon>
        <taxon>Silurana</taxon>
    </lineage>
</organism>
<feature type="compositionally biased region" description="Polar residues" evidence="2">
    <location>
        <begin position="479"/>
        <end position="489"/>
    </location>
</feature>
<proteinExistence type="predicted"/>
<dbReference type="GeneID" id="100494135"/>
<feature type="compositionally biased region" description="Polar residues" evidence="2">
    <location>
        <begin position="87"/>
        <end position="96"/>
    </location>
</feature>
<feature type="region of interest" description="Disordered" evidence="2">
    <location>
        <begin position="412"/>
        <end position="554"/>
    </location>
</feature>
<feature type="compositionally biased region" description="Acidic residues" evidence="2">
    <location>
        <begin position="541"/>
        <end position="554"/>
    </location>
</feature>
<feature type="compositionally biased region" description="Polar residues" evidence="2">
    <location>
        <begin position="1"/>
        <end position="16"/>
    </location>
</feature>
<feature type="compositionally biased region" description="Basic and acidic residues" evidence="2">
    <location>
        <begin position="450"/>
        <end position="459"/>
    </location>
</feature>
<protein>
    <submittedName>
        <fullName evidence="4">Proline and serine-rich protein 3</fullName>
    </submittedName>
</protein>
<evidence type="ECO:0000313" key="4">
    <source>
        <dbReference type="RefSeq" id="XP_031761557.1"/>
    </source>
</evidence>
<feature type="coiled-coil region" evidence="1">
    <location>
        <begin position="557"/>
        <end position="584"/>
    </location>
</feature>
<dbReference type="InterPro" id="IPR037646">
    <property type="entry name" value="PROSER3"/>
</dbReference>
<keyword evidence="3" id="KW-1185">Reference proteome</keyword>
<dbReference type="PANTHER" id="PTHR22045:SF6">
    <property type="entry name" value="PROLINE AND SERINE-RICH PROTEIN 3"/>
    <property type="match status" value="1"/>
</dbReference>
<dbReference type="AlphaFoldDB" id="A0A8J1JUK2"/>
<dbReference type="Xenbase" id="XB-GENE-29099307">
    <property type="gene designation" value="proser3"/>
</dbReference>
<name>A0A8J1JUK2_XENTR</name>
<keyword evidence="1" id="KW-0175">Coiled coil</keyword>
<feature type="compositionally biased region" description="Basic and acidic residues" evidence="2">
    <location>
        <begin position="467"/>
        <end position="478"/>
    </location>
</feature>
<evidence type="ECO:0000313" key="5">
    <source>
        <dbReference type="Xenbase" id="XB-GENE-29099307"/>
    </source>
</evidence>
<gene>
    <name evidence="4 5" type="primary">proser3</name>
</gene>
<evidence type="ECO:0000256" key="2">
    <source>
        <dbReference type="SAM" id="MobiDB-lite"/>
    </source>
</evidence>